<sequence length="227" mass="26328">MRYTASAKKIYLRRRFHVEDFGEECDVGGYPWEVHEPQLLIMTPVLARDLFAWLMEGYHDYVQAKISLCPDTERKGCVRALELIDEARTLMLNRNGTQEEAESGLKKLRTSTLVLPWGHVVFTEEEMRVQDEEIHRMVSRKRRVSSAVGEDTVLSPRLLPQEDGPLFVVRSLPAVSTSSSTGWWFPVKRRRKRMVAVHHVDKAPVEQSDCRHSNRHELVYELETIIT</sequence>
<keyword evidence="2" id="KW-1185">Reference proteome</keyword>
<dbReference type="Proteomes" id="UP000217790">
    <property type="component" value="Unassembled WGS sequence"/>
</dbReference>
<dbReference type="InParanoid" id="A0A2H3D0K0"/>
<evidence type="ECO:0000313" key="1">
    <source>
        <dbReference type="EMBL" id="PBK81873.1"/>
    </source>
</evidence>
<name>A0A2H3D0K0_ARMGA</name>
<reference evidence="2" key="1">
    <citation type="journal article" date="2017" name="Nat. Ecol. Evol.">
        <title>Genome expansion and lineage-specific genetic innovations in the forest pathogenic fungi Armillaria.</title>
        <authorList>
            <person name="Sipos G."/>
            <person name="Prasanna A.N."/>
            <person name="Walter M.C."/>
            <person name="O'Connor E."/>
            <person name="Balint B."/>
            <person name="Krizsan K."/>
            <person name="Kiss B."/>
            <person name="Hess J."/>
            <person name="Varga T."/>
            <person name="Slot J."/>
            <person name="Riley R."/>
            <person name="Boka B."/>
            <person name="Rigling D."/>
            <person name="Barry K."/>
            <person name="Lee J."/>
            <person name="Mihaltcheva S."/>
            <person name="LaButti K."/>
            <person name="Lipzen A."/>
            <person name="Waldron R."/>
            <person name="Moloney N.M."/>
            <person name="Sperisen C."/>
            <person name="Kredics L."/>
            <person name="Vagvoelgyi C."/>
            <person name="Patrignani A."/>
            <person name="Fitzpatrick D."/>
            <person name="Nagy I."/>
            <person name="Doyle S."/>
            <person name="Anderson J.B."/>
            <person name="Grigoriev I.V."/>
            <person name="Gueldener U."/>
            <person name="Muensterkoetter M."/>
            <person name="Nagy L.G."/>
        </authorList>
    </citation>
    <scope>NUCLEOTIDE SEQUENCE [LARGE SCALE GENOMIC DNA]</scope>
    <source>
        <strain evidence="2">Ar21-2</strain>
    </source>
</reference>
<dbReference type="EMBL" id="KZ293724">
    <property type="protein sequence ID" value="PBK81873.1"/>
    <property type="molecule type" value="Genomic_DNA"/>
</dbReference>
<proteinExistence type="predicted"/>
<dbReference type="AlphaFoldDB" id="A0A2H3D0K0"/>
<protein>
    <submittedName>
        <fullName evidence="1">Uncharacterized protein</fullName>
    </submittedName>
</protein>
<evidence type="ECO:0000313" key="2">
    <source>
        <dbReference type="Proteomes" id="UP000217790"/>
    </source>
</evidence>
<gene>
    <name evidence="1" type="ORF">ARMGADRAFT_1143825</name>
</gene>
<accession>A0A2H3D0K0</accession>
<organism evidence="1 2">
    <name type="scientific">Armillaria gallica</name>
    <name type="common">Bulbous honey fungus</name>
    <name type="synonym">Armillaria bulbosa</name>
    <dbReference type="NCBI Taxonomy" id="47427"/>
    <lineage>
        <taxon>Eukaryota</taxon>
        <taxon>Fungi</taxon>
        <taxon>Dikarya</taxon>
        <taxon>Basidiomycota</taxon>
        <taxon>Agaricomycotina</taxon>
        <taxon>Agaricomycetes</taxon>
        <taxon>Agaricomycetidae</taxon>
        <taxon>Agaricales</taxon>
        <taxon>Marasmiineae</taxon>
        <taxon>Physalacriaceae</taxon>
        <taxon>Armillaria</taxon>
    </lineage>
</organism>